<feature type="compositionally biased region" description="Polar residues" evidence="1">
    <location>
        <begin position="1200"/>
        <end position="1209"/>
    </location>
</feature>
<feature type="region of interest" description="Disordered" evidence="1">
    <location>
        <begin position="1195"/>
        <end position="1216"/>
    </location>
</feature>
<reference evidence="2 3" key="1">
    <citation type="submission" date="2021-04" db="EMBL/GenBank/DDBJ databases">
        <authorList>
            <person name="Bliznina A."/>
        </authorList>
    </citation>
    <scope>NUCLEOTIDE SEQUENCE [LARGE SCALE GENOMIC DNA]</scope>
</reference>
<organism evidence="2 3">
    <name type="scientific">Oikopleura dioica</name>
    <name type="common">Tunicate</name>
    <dbReference type="NCBI Taxonomy" id="34765"/>
    <lineage>
        <taxon>Eukaryota</taxon>
        <taxon>Metazoa</taxon>
        <taxon>Chordata</taxon>
        <taxon>Tunicata</taxon>
        <taxon>Appendicularia</taxon>
        <taxon>Copelata</taxon>
        <taxon>Oikopleuridae</taxon>
        <taxon>Oikopleura</taxon>
    </lineage>
</organism>
<evidence type="ECO:0000313" key="3">
    <source>
        <dbReference type="Proteomes" id="UP001158576"/>
    </source>
</evidence>
<evidence type="ECO:0000313" key="2">
    <source>
        <dbReference type="EMBL" id="CAG5107367.1"/>
    </source>
</evidence>
<evidence type="ECO:0000256" key="1">
    <source>
        <dbReference type="SAM" id="MobiDB-lite"/>
    </source>
</evidence>
<dbReference type="Gene3D" id="1.20.900.10">
    <property type="entry name" value="Dbl homology (DH) domain"/>
    <property type="match status" value="1"/>
</dbReference>
<dbReference type="EMBL" id="OU015566">
    <property type="protein sequence ID" value="CAG5107367.1"/>
    <property type="molecule type" value="Genomic_DNA"/>
</dbReference>
<protein>
    <submittedName>
        <fullName evidence="2">Oidioi.mRNA.OKI2018_I69.chr1.g3285.t1.cds</fullName>
    </submittedName>
</protein>
<accession>A0ABN7T0G9</accession>
<dbReference type="SUPFAM" id="SSF48366">
    <property type="entry name" value="Ras GEF"/>
    <property type="match status" value="1"/>
</dbReference>
<feature type="compositionally biased region" description="Polar residues" evidence="1">
    <location>
        <begin position="1268"/>
        <end position="1282"/>
    </location>
</feature>
<feature type="region of interest" description="Disordered" evidence="1">
    <location>
        <begin position="1248"/>
        <end position="1292"/>
    </location>
</feature>
<proteinExistence type="predicted"/>
<sequence length="1292" mass="150834">MAAGQAFVSDHFIKTLFQSYGGLPYEVDKDFPPERIVRVIGAAINLIYDSNLQSCINKAKIFLDNFQNELSERFERDDTSGPDVLPGFAKKKETWQVEIEARSFLNMSSERNQEEKQTAELCRILEKKYRDQKMARIIVGCVKVFFYPLYAKFEFLAGIIKAINNSIFGMDGCEKAIVTMEIFVQKVPADEMIMTYPKASSNEVVQAKEFLKRERNFQRDLYAILGYFVVELKCFPQLLEKLNNAFKYHGHYNVELLGQHGYLQQMLNTSRRFTDQLDDMFDGDDGDMDGKEDQSGSIAEIFHDVAKGQVLDTFIEYVKQILGSETNGRETRGPSPSVSEVYDIIHRKIEAKVKECSSDIINRLDEYEKRKFYEIRDQVVWLLPELLLRPIYRAFCTIENLNSIKDAINAEIDECYGEQLREDYLRNEASVLDKVLEEGNKLKNGLTHLLSRDWLTAFKRHDKNFFPSLWYREIDEKLNLDDSVKEFRRLIEERTSPDKVSYWGGKPSGAFWDDAERLILDEPIEKYINGKKNHISKKVVKKMKHTLEILVNRKDERRIALVKRAFSVGFLIYSKTEGAVFKIDEWQGPRNHANHVSDTILERLDDETSTKTKITIVFQNKVISQNSESICLVFNERDVERRRLMVGLLRARKHRAINEKISALLKTQIDTEAPQPHRNEILREAPDSPFGEKYTVSTPNRNLISLLEIIENYLTSPPSNQILKKNPKSQNPHESAEDHYTRIFLFVYKKLKDGNDEDLSPDKLFHLLKLRFNLPKVIEENEDFKAKLDNGLVCFGEFLRSYQNKYYNPVQVRVIRVLTQWVREDPWEDMHCPLGGGKVLAERILDWMTPLMETSTVKVRSAFRTLKKTIDQSFDFQANPHLKNSLPLYRGNSLSPDSTRRGPLPVDLGKQKTLWHQTENPAKFSLLTLHPIELAKQITLYTLDILQSTRLDDLWKGNKSELHKKMVLINDTWVVYLQAAIILERSPKRRREIHERLMEMVVQFRLQNNFMWEDLIIKGVIDSSAVKDVTRRETTTSPISNNKLEPIYKDYHDRTHRSNEVKKEESIFWMCHPPNLPSYQDFNGGRTRTYDGIKGNRKFGLNDWTNYCFLGFHIVNFLGACKADNSRCYSSIVYPPVTRVDSIQQWLESWDPRLLVHDERDWEAKVGRPFHRNPLSERTDQDKEDFLNYLKKVSEETRQMESQSSPSNSWEREENIQRPRELTYNYEREVEHRKNVKNAMKAWWQVEKPKEQKKILPPRTSDGPTPDTAMTTVGPTPTSDNVPSPARTRFEF</sequence>
<name>A0ABN7T0G9_OIKDI</name>
<dbReference type="InterPro" id="IPR035899">
    <property type="entry name" value="DBL_dom_sf"/>
</dbReference>
<dbReference type="Gene3D" id="1.20.870.10">
    <property type="entry name" value="Son of sevenless (SoS) protein Chain: S domain 1"/>
    <property type="match status" value="1"/>
</dbReference>
<dbReference type="InterPro" id="IPR036964">
    <property type="entry name" value="RASGEF_cat_dom_sf"/>
</dbReference>
<dbReference type="InterPro" id="IPR023578">
    <property type="entry name" value="Ras_GEF_dom_sf"/>
</dbReference>
<keyword evidence="3" id="KW-1185">Reference proteome</keyword>
<dbReference type="Gene3D" id="1.10.840.10">
    <property type="entry name" value="Ras guanine-nucleotide exchange factors catalytic domain"/>
    <property type="match status" value="1"/>
</dbReference>
<dbReference type="Proteomes" id="UP001158576">
    <property type="component" value="Chromosome 1"/>
</dbReference>
<gene>
    <name evidence="2" type="ORF">OKIOD_LOCUS12050</name>
</gene>